<feature type="compositionally biased region" description="Low complexity" evidence="1">
    <location>
        <begin position="252"/>
        <end position="264"/>
    </location>
</feature>
<evidence type="ECO:0000313" key="3">
    <source>
        <dbReference type="EMBL" id="KAJ9150231.1"/>
    </source>
</evidence>
<organism evidence="3 4">
    <name type="scientific">Pleurostoma richardsiae</name>
    <dbReference type="NCBI Taxonomy" id="41990"/>
    <lineage>
        <taxon>Eukaryota</taxon>
        <taxon>Fungi</taxon>
        <taxon>Dikarya</taxon>
        <taxon>Ascomycota</taxon>
        <taxon>Pezizomycotina</taxon>
        <taxon>Sordariomycetes</taxon>
        <taxon>Sordariomycetidae</taxon>
        <taxon>Calosphaeriales</taxon>
        <taxon>Pleurostomataceae</taxon>
        <taxon>Pleurostoma</taxon>
    </lineage>
</organism>
<dbReference type="EMBL" id="JANBVO010000008">
    <property type="protein sequence ID" value="KAJ9150231.1"/>
    <property type="molecule type" value="Genomic_DNA"/>
</dbReference>
<keyword evidence="2" id="KW-0812">Transmembrane</keyword>
<dbReference type="AlphaFoldDB" id="A0AA38RL14"/>
<feature type="region of interest" description="Disordered" evidence="1">
    <location>
        <begin position="316"/>
        <end position="414"/>
    </location>
</feature>
<reference evidence="3" key="1">
    <citation type="submission" date="2022-07" db="EMBL/GenBank/DDBJ databases">
        <title>Fungi with potential for degradation of polypropylene.</title>
        <authorList>
            <person name="Gostincar C."/>
        </authorList>
    </citation>
    <scope>NUCLEOTIDE SEQUENCE</scope>
    <source>
        <strain evidence="3">EXF-13308</strain>
    </source>
</reference>
<keyword evidence="2" id="KW-0472">Membrane</keyword>
<protein>
    <submittedName>
        <fullName evidence="3">Uncharacterized protein</fullName>
    </submittedName>
</protein>
<keyword evidence="2" id="KW-1133">Transmembrane helix</keyword>
<feature type="region of interest" description="Disordered" evidence="1">
    <location>
        <begin position="222"/>
        <end position="276"/>
    </location>
</feature>
<feature type="compositionally biased region" description="Basic and acidic residues" evidence="1">
    <location>
        <begin position="325"/>
        <end position="334"/>
    </location>
</feature>
<feature type="transmembrane region" description="Helical" evidence="2">
    <location>
        <begin position="282"/>
        <end position="305"/>
    </location>
</feature>
<feature type="compositionally biased region" description="Low complexity" evidence="1">
    <location>
        <begin position="222"/>
        <end position="243"/>
    </location>
</feature>
<gene>
    <name evidence="3" type="ORF">NKR23_g3717</name>
</gene>
<dbReference type="Proteomes" id="UP001174694">
    <property type="component" value="Unassembled WGS sequence"/>
</dbReference>
<proteinExistence type="predicted"/>
<name>A0AA38RL14_9PEZI</name>
<comment type="caution">
    <text evidence="3">The sequence shown here is derived from an EMBL/GenBank/DDBJ whole genome shotgun (WGS) entry which is preliminary data.</text>
</comment>
<evidence type="ECO:0000256" key="2">
    <source>
        <dbReference type="SAM" id="Phobius"/>
    </source>
</evidence>
<sequence length="414" mass="41618">MASPRTLLGPLTTTWTPPAVCSYAMALCATCTTVWQAQTCNPSSKAHDWTDCWPPRWSSVTTDPGVMMGWGLYSPAYACPAGYTTAASATAGGSSGWDVEYSMETGETALACCPPDYAITNVVASSTTGQTCVITVSTSTSFSTVQCDDGSFADFSLVQVPEDASQYVIYAPLIQLNYKAADLPATSAATSSSSSVAAATSTSASPLPTSFPAASTTLPLASDSTTSSAASSSGSSATGNSTTGVGGGGSAGSATTSDSAAGQTGSSGGTSGNSSGGLSTGAAIGIGVGVGAGALALVAAAFLLYRSRRRRARAARAAASPAFPPDEKDPEKKKAAASLGPQAELPGQGLGELEARDPPQELATSPQRRGDTPPALGPVFRASYGFPYQEGPPVFELEGDSTPNTPVRKSREDD</sequence>
<feature type="compositionally biased region" description="Gly residues" evidence="1">
    <location>
        <begin position="265"/>
        <end position="276"/>
    </location>
</feature>
<evidence type="ECO:0000313" key="4">
    <source>
        <dbReference type="Proteomes" id="UP001174694"/>
    </source>
</evidence>
<evidence type="ECO:0000256" key="1">
    <source>
        <dbReference type="SAM" id="MobiDB-lite"/>
    </source>
</evidence>
<accession>A0AA38RL14</accession>
<keyword evidence="4" id="KW-1185">Reference proteome</keyword>